<dbReference type="GO" id="GO:0004252">
    <property type="term" value="F:serine-type endopeptidase activity"/>
    <property type="evidence" value="ECO:0007669"/>
    <property type="project" value="InterPro"/>
</dbReference>
<dbReference type="Gene3D" id="2.10.109.10">
    <property type="entry name" value="Umud Fragment, subunit A"/>
    <property type="match status" value="2"/>
</dbReference>
<dbReference type="PRINTS" id="PR00727">
    <property type="entry name" value="LEADERPTASE"/>
</dbReference>
<keyword evidence="7" id="KW-1133">Transmembrane helix</keyword>
<dbReference type="InterPro" id="IPR043739">
    <property type="entry name" value="DUF5684"/>
</dbReference>
<dbReference type="GO" id="GO:0006465">
    <property type="term" value="P:signal peptide processing"/>
    <property type="evidence" value="ECO:0007669"/>
    <property type="project" value="InterPro"/>
</dbReference>
<evidence type="ECO:0000313" key="9">
    <source>
        <dbReference type="EMBL" id="CAA6816266.1"/>
    </source>
</evidence>
<evidence type="ECO:0000256" key="3">
    <source>
        <dbReference type="ARBA" id="ARBA00013208"/>
    </source>
</evidence>
<dbReference type="EMBL" id="CACVAQ010000235">
    <property type="protein sequence ID" value="CAA6816266.1"/>
    <property type="molecule type" value="Genomic_DNA"/>
</dbReference>
<feature type="domain" description="Peptidase S26" evidence="8">
    <location>
        <begin position="150"/>
        <end position="339"/>
    </location>
</feature>
<keyword evidence="7" id="KW-0812">Transmembrane</keyword>
<name>A0A6S6TMT2_9BACT</name>
<feature type="transmembrane region" description="Helical" evidence="7">
    <location>
        <begin position="30"/>
        <end position="47"/>
    </location>
</feature>
<dbReference type="GO" id="GO:0009003">
    <property type="term" value="F:signal peptidase activity"/>
    <property type="evidence" value="ECO:0007669"/>
    <property type="project" value="UniProtKB-EC"/>
</dbReference>
<dbReference type="EC" id="3.4.21.89" evidence="3 7"/>
<gene>
    <name evidence="9" type="ORF">HELGO_WM16911</name>
</gene>
<evidence type="ECO:0000259" key="8">
    <source>
        <dbReference type="Pfam" id="PF10502"/>
    </source>
</evidence>
<sequence>MSWLLYTIVGLYWIPFVGMYKLFEKAGEPSWAALVPFYNAFVLVKIIGGPKWWLLAMLLPVVNLFIIAGMLIEFNKSFGQYKFADNFAAIVLPYVYYPYLSSKKVEYVHQAWAVQDDIRKRFKAAVKADSKSEMRRLEKENPFPKKSKGREWSESIIFAVFAAHFIRLFLIEAYTIPTPSMEGSLLVGDFLFVSKVHYGSRMPMTPLAFPLIHNMLPFSGGESYSNAVDWDYRRAPKIQNVERYDPVVFNYPEDDTAVGGLESDGQPFSYPMQYHNQLKRVAPNERQALRQKLKINYADRLVYRPVDKRTHYIKRCVGIPGDKIQVKEGVLYVNDKESEVIDGVQYRYKLLFTEAMNPIALEDKYPITFELKGYDGRGNRVVDRNIAYVSPAVATEIVAKESTVESMTRDLLPKGVYRNAFPYNKKRFNWNIDNYGPITIPKRGNTIDLSLDNIELYTRLIAAYEGNKLEVKGGKIYINGEVATTYTPQLDYYWMMGDNRNNSADSRAWGFVPEDHVVGKPLFVWLSLKNGSLRGPNGGVRWERFFMGASGR</sequence>
<feature type="domain" description="Peptidase S26" evidence="8">
    <location>
        <begin position="491"/>
        <end position="525"/>
    </location>
</feature>
<dbReference type="SUPFAM" id="SSF51306">
    <property type="entry name" value="LexA/Signal peptidase"/>
    <property type="match status" value="2"/>
</dbReference>
<dbReference type="InterPro" id="IPR019758">
    <property type="entry name" value="Pept_S26A_signal_pept_1_CS"/>
</dbReference>
<feature type="transmembrane region" description="Helical" evidence="7">
    <location>
        <begin position="6"/>
        <end position="23"/>
    </location>
</feature>
<organism evidence="9">
    <name type="scientific">uncultured Aureispira sp</name>
    <dbReference type="NCBI Taxonomy" id="1331704"/>
    <lineage>
        <taxon>Bacteria</taxon>
        <taxon>Pseudomonadati</taxon>
        <taxon>Bacteroidota</taxon>
        <taxon>Saprospiria</taxon>
        <taxon>Saprospirales</taxon>
        <taxon>Saprospiraceae</taxon>
        <taxon>Aureispira</taxon>
        <taxon>environmental samples</taxon>
    </lineage>
</organism>
<dbReference type="InterPro" id="IPR019533">
    <property type="entry name" value="Peptidase_S26"/>
</dbReference>
<evidence type="ECO:0000256" key="7">
    <source>
        <dbReference type="RuleBase" id="RU362042"/>
    </source>
</evidence>
<accession>A0A6S6TMT2</accession>
<comment type="caution">
    <text evidence="7">Lacks conserved residue(s) required for the propagation of feature annotation.</text>
</comment>
<dbReference type="CDD" id="cd06530">
    <property type="entry name" value="S26_SPase_I"/>
    <property type="match status" value="2"/>
</dbReference>
<dbReference type="PROSITE" id="PS00761">
    <property type="entry name" value="SPASE_I_3"/>
    <property type="match status" value="1"/>
</dbReference>
<comment type="subcellular location">
    <subcellularLocation>
        <location evidence="7">Membrane</location>
        <topology evidence="7">Single-pass type II membrane protein</topology>
    </subcellularLocation>
</comment>
<evidence type="ECO:0000256" key="6">
    <source>
        <dbReference type="PIRSR" id="PIRSR600223-1"/>
    </source>
</evidence>
<keyword evidence="5 7" id="KW-0378">Hydrolase</keyword>
<reference evidence="9" key="1">
    <citation type="submission" date="2020-01" db="EMBL/GenBank/DDBJ databases">
        <authorList>
            <person name="Meier V. D."/>
            <person name="Meier V D."/>
        </authorList>
    </citation>
    <scope>NUCLEOTIDE SEQUENCE</scope>
    <source>
        <strain evidence="9">HLG_WM_MAG_10</strain>
    </source>
</reference>
<feature type="active site" evidence="6">
    <location>
        <position position="180"/>
    </location>
</feature>
<keyword evidence="7" id="KW-0472">Membrane</keyword>
<dbReference type="PANTHER" id="PTHR43390">
    <property type="entry name" value="SIGNAL PEPTIDASE I"/>
    <property type="match status" value="1"/>
</dbReference>
<keyword evidence="7" id="KW-0645">Protease</keyword>
<dbReference type="InterPro" id="IPR036286">
    <property type="entry name" value="LexA/Signal_pep-like_sf"/>
</dbReference>
<dbReference type="PANTHER" id="PTHR43390:SF1">
    <property type="entry name" value="CHLOROPLAST PROCESSING PEPTIDASE"/>
    <property type="match status" value="1"/>
</dbReference>
<evidence type="ECO:0000256" key="1">
    <source>
        <dbReference type="ARBA" id="ARBA00000677"/>
    </source>
</evidence>
<comment type="catalytic activity">
    <reaction evidence="1 7">
        <text>Cleavage of hydrophobic, N-terminal signal or leader sequences from secreted and periplasmic proteins.</text>
        <dbReference type="EC" id="3.4.21.89"/>
    </reaction>
</comment>
<dbReference type="InterPro" id="IPR000223">
    <property type="entry name" value="Pept_S26A_signal_pept_1"/>
</dbReference>
<dbReference type="Pfam" id="PF18936">
    <property type="entry name" value="DUF5684"/>
    <property type="match status" value="1"/>
</dbReference>
<comment type="similarity">
    <text evidence="2 7">Belongs to the peptidase S26 family.</text>
</comment>
<dbReference type="NCBIfam" id="TIGR02227">
    <property type="entry name" value="sigpep_I_bact"/>
    <property type="match status" value="1"/>
</dbReference>
<protein>
    <recommendedName>
        <fullName evidence="4 7">Signal peptidase I</fullName>
        <ecNumber evidence="3 7">3.4.21.89</ecNumber>
    </recommendedName>
</protein>
<dbReference type="GO" id="GO:0016020">
    <property type="term" value="C:membrane"/>
    <property type="evidence" value="ECO:0007669"/>
    <property type="project" value="UniProtKB-SubCell"/>
</dbReference>
<proteinExistence type="inferred from homology"/>
<dbReference type="AlphaFoldDB" id="A0A6S6TMT2"/>
<feature type="active site" evidence="6">
    <location>
        <position position="314"/>
    </location>
</feature>
<dbReference type="Pfam" id="PF10502">
    <property type="entry name" value="Peptidase_S26"/>
    <property type="match status" value="2"/>
</dbReference>
<evidence type="ECO:0000256" key="2">
    <source>
        <dbReference type="ARBA" id="ARBA00009370"/>
    </source>
</evidence>
<evidence type="ECO:0000256" key="4">
    <source>
        <dbReference type="ARBA" id="ARBA00019232"/>
    </source>
</evidence>
<evidence type="ECO:0000256" key="5">
    <source>
        <dbReference type="ARBA" id="ARBA00022801"/>
    </source>
</evidence>
<feature type="transmembrane region" description="Helical" evidence="7">
    <location>
        <begin position="53"/>
        <end position="72"/>
    </location>
</feature>